<dbReference type="KEGG" id="ahm:TL08_02215"/>
<dbReference type="InterPro" id="IPR019922">
    <property type="entry name" value="Lucif-like_OxRdatse_MSMEG_4141"/>
</dbReference>
<organism evidence="3 4">
    <name type="scientific">Actinoalloteichus hymeniacidonis</name>
    <dbReference type="NCBI Taxonomy" id="340345"/>
    <lineage>
        <taxon>Bacteria</taxon>
        <taxon>Bacillati</taxon>
        <taxon>Actinomycetota</taxon>
        <taxon>Actinomycetes</taxon>
        <taxon>Pseudonocardiales</taxon>
        <taxon>Pseudonocardiaceae</taxon>
        <taxon>Actinoalloteichus</taxon>
    </lineage>
</organism>
<gene>
    <name evidence="3" type="ORF">TL08_02215</name>
</gene>
<dbReference type="Gene3D" id="3.20.20.30">
    <property type="entry name" value="Luciferase-like domain"/>
    <property type="match status" value="1"/>
</dbReference>
<reference evidence="4" key="1">
    <citation type="submission" date="2016-03" db="EMBL/GenBank/DDBJ databases">
        <title>Complete genome sequence of the type strain Actinoalloteichus hymeniacidonis DSM 45092.</title>
        <authorList>
            <person name="Schaffert L."/>
            <person name="Albersmeier A."/>
            <person name="Winkler A."/>
            <person name="Kalinowski J."/>
            <person name="Zotchev S."/>
            <person name="Ruckert C."/>
        </authorList>
    </citation>
    <scope>NUCLEOTIDE SEQUENCE [LARGE SCALE GENOMIC DNA]</scope>
    <source>
        <strain evidence="4">HPA177(T) (DSM 45092(T))</strain>
    </source>
</reference>
<dbReference type="GO" id="GO:0016705">
    <property type="term" value="F:oxidoreductase activity, acting on paired donors, with incorporation or reduction of molecular oxygen"/>
    <property type="evidence" value="ECO:0007669"/>
    <property type="project" value="InterPro"/>
</dbReference>
<dbReference type="Proteomes" id="UP000095210">
    <property type="component" value="Chromosome"/>
</dbReference>
<dbReference type="PANTHER" id="PTHR43244:SF1">
    <property type="entry name" value="5,10-METHYLENETETRAHYDROMETHANOPTERIN REDUCTASE"/>
    <property type="match status" value="1"/>
</dbReference>
<dbReference type="SUPFAM" id="SSF51679">
    <property type="entry name" value="Bacterial luciferase-like"/>
    <property type="match status" value="1"/>
</dbReference>
<dbReference type="Pfam" id="PF00296">
    <property type="entry name" value="Bac_luciferase"/>
    <property type="match status" value="1"/>
</dbReference>
<dbReference type="RefSeq" id="WP_069846195.1">
    <property type="nucleotide sequence ID" value="NZ_CP014859.1"/>
</dbReference>
<dbReference type="EMBL" id="CP014859">
    <property type="protein sequence ID" value="AOS61281.1"/>
    <property type="molecule type" value="Genomic_DNA"/>
</dbReference>
<sequence>MAEPEVRRLPDLGRVGVWTGGAPWQSPGRNAELAAEVEELGYGAVWLGEGMTRDPFLDADAMLRATSRLTLATGIAIIALRQPWAVNSLTARLADAHPDRFLLGLGTSNAAVVRDLLGLPFDKPLTAMRDYLAGLDAARAAMAAMGIDAVGPRQPRVLSALGPKMLALAASHAEGTHPYLVPPEHTELARQTLGPGPLVAPEQAVVLSTDPAVVRRRARAHVGSYLARSAYPTNWLRLGFTEEDLADGGSDRLVDAVVVGGDAETIRRRVQAHLDAGADHVCIQALGDDPMAIDVDQWRELAPALLS</sequence>
<evidence type="ECO:0000313" key="4">
    <source>
        <dbReference type="Proteomes" id="UP000095210"/>
    </source>
</evidence>
<evidence type="ECO:0000256" key="1">
    <source>
        <dbReference type="ARBA" id="ARBA00023002"/>
    </source>
</evidence>
<dbReference type="InterPro" id="IPR050564">
    <property type="entry name" value="F420-G6PD/mer"/>
</dbReference>
<accession>A0AAC9HM24</accession>
<keyword evidence="4" id="KW-1185">Reference proteome</keyword>
<feature type="domain" description="Luciferase-like" evidence="2">
    <location>
        <begin position="14"/>
        <end position="280"/>
    </location>
</feature>
<protein>
    <submittedName>
        <fullName evidence="3">F420-dependent oxidoreductase</fullName>
    </submittedName>
</protein>
<name>A0AAC9HM24_9PSEU</name>
<dbReference type="InterPro" id="IPR036661">
    <property type="entry name" value="Luciferase-like_sf"/>
</dbReference>
<evidence type="ECO:0000259" key="2">
    <source>
        <dbReference type="Pfam" id="PF00296"/>
    </source>
</evidence>
<dbReference type="InterPro" id="IPR011251">
    <property type="entry name" value="Luciferase-like_dom"/>
</dbReference>
<keyword evidence="1" id="KW-0560">Oxidoreductase</keyword>
<evidence type="ECO:0000313" key="3">
    <source>
        <dbReference type="EMBL" id="AOS61281.1"/>
    </source>
</evidence>
<dbReference type="PANTHER" id="PTHR43244">
    <property type="match status" value="1"/>
</dbReference>
<proteinExistence type="predicted"/>
<dbReference type="NCBIfam" id="TIGR03620">
    <property type="entry name" value="F420_MSMEG_4141"/>
    <property type="match status" value="1"/>
</dbReference>
<dbReference type="AlphaFoldDB" id="A0AAC9HM24"/>